<comment type="caution">
    <text evidence="1">The sequence shown here is derived from an EMBL/GenBank/DDBJ whole genome shotgun (WGS) entry which is preliminary data.</text>
</comment>
<dbReference type="RefSeq" id="WP_184392378.1">
    <property type="nucleotide sequence ID" value="NZ_BAAAJD010000110.1"/>
</dbReference>
<gene>
    <name evidence="1" type="ORF">HDA36_002956</name>
</gene>
<evidence type="ECO:0000313" key="2">
    <source>
        <dbReference type="Proteomes" id="UP000572635"/>
    </source>
</evidence>
<dbReference type="Proteomes" id="UP000572635">
    <property type="component" value="Unassembled WGS sequence"/>
</dbReference>
<dbReference type="EMBL" id="JACHDB010000001">
    <property type="protein sequence ID" value="MBB5432872.1"/>
    <property type="molecule type" value="Genomic_DNA"/>
</dbReference>
<proteinExistence type="predicted"/>
<keyword evidence="2" id="KW-1185">Reference proteome</keyword>
<dbReference type="Pfam" id="PF18986">
    <property type="entry name" value="DUF5719"/>
    <property type="match status" value="1"/>
</dbReference>
<evidence type="ECO:0008006" key="3">
    <source>
        <dbReference type="Google" id="ProtNLM"/>
    </source>
</evidence>
<protein>
    <recommendedName>
        <fullName evidence="3">Secreted protein</fullName>
    </recommendedName>
</protein>
<evidence type="ECO:0000313" key="1">
    <source>
        <dbReference type="EMBL" id="MBB5432872.1"/>
    </source>
</evidence>
<name>A0A7W8QLW5_9ACTN</name>
<dbReference type="InterPro" id="IPR043777">
    <property type="entry name" value="DUF5719"/>
</dbReference>
<dbReference type="AlphaFoldDB" id="A0A7W8QLW5"/>
<reference evidence="1 2" key="1">
    <citation type="submission" date="2020-08" db="EMBL/GenBank/DDBJ databases">
        <title>Sequencing the genomes of 1000 actinobacteria strains.</title>
        <authorList>
            <person name="Klenk H.-P."/>
        </authorList>
    </citation>
    <scope>NUCLEOTIDE SEQUENCE [LARGE SCALE GENOMIC DNA]</scope>
    <source>
        <strain evidence="1 2">DSM 44551</strain>
    </source>
</reference>
<organism evidence="1 2">
    <name type="scientific">Nocardiopsis composta</name>
    <dbReference type="NCBI Taxonomy" id="157465"/>
    <lineage>
        <taxon>Bacteria</taxon>
        <taxon>Bacillati</taxon>
        <taxon>Actinomycetota</taxon>
        <taxon>Actinomycetes</taxon>
        <taxon>Streptosporangiales</taxon>
        <taxon>Nocardiopsidaceae</taxon>
        <taxon>Nocardiopsis</taxon>
    </lineage>
</organism>
<sequence length="484" mass="48919">MKLLVENRFALLGLVAIALAALFGVAFVTRPAPGGTAGGGSAETMRVESALRVCPPPQDDDLLTEVAAFTPYRGEEDGELLLSANRANARRLAEGELPGQLLTTDVSDADEGRHTVLRAEGAFAGGLEAAQTAVAEDGDDPGASTVHCTEPGWSTWFTAPSGEDLKKLTVHLANVDSGTAVANVDVYAADGPISEEETRGVEVPPEGEATVELGELTELGSSGRAVAVHVRTASGRVAASLFAERSGSGSEWAPATERPSTRHVVAGVPAGGGSRTLVVAAPGDEPTSVDVRLFGPDGEIEHESLKDLDVPPAASAALSLEGPLGEQPATVLVESDHPVVAGVLAEREGGDDSAYSAAVPALEEGPGGTAAVPADPDGTSTELLVGAVEQDASLIVTPVAEDGTTADPMKVEVAAGATAEVEVDAPKGPHALLMELRDGSGPVHAAAVLTQGKGKKRSTSVLPVLPAPAEVGLPPVVDSLTAVP</sequence>
<accession>A0A7W8QLW5</accession>